<dbReference type="STRING" id="1267423.SAMN05216290_3413"/>
<dbReference type="RefSeq" id="WP_090260108.1">
    <property type="nucleotide sequence ID" value="NZ_FOIR01000003.1"/>
</dbReference>
<evidence type="ECO:0008006" key="3">
    <source>
        <dbReference type="Google" id="ProtNLM"/>
    </source>
</evidence>
<dbReference type="NCBIfam" id="NF033205">
    <property type="entry name" value="IPExxxVDY"/>
    <property type="match status" value="1"/>
</dbReference>
<evidence type="ECO:0000313" key="1">
    <source>
        <dbReference type="EMBL" id="SEW38400.1"/>
    </source>
</evidence>
<dbReference type="GeneID" id="99988089"/>
<proteinExistence type="predicted"/>
<sequence>MGKNKLQITYDFNFTLIALTVNLKPYRLAWFLNEKLDFSLAKQENIVLEFAANKKLAIVNYEHKTEYRTFKLLKNRAEEGTELFNAYLLPELKNFDYFLLLENESSTFDENVFLNKIKEIPFVQFAMKVDLDSLKSRDNLIF</sequence>
<dbReference type="EMBL" id="FOIR01000003">
    <property type="protein sequence ID" value="SEW38400.1"/>
    <property type="molecule type" value="Genomic_DNA"/>
</dbReference>
<dbReference type="OrthoDB" id="676614at2"/>
<dbReference type="AlphaFoldDB" id="A0A1I0RC40"/>
<organism evidence="1 2">
    <name type="scientific">Roseivirga pacifica</name>
    <dbReference type="NCBI Taxonomy" id="1267423"/>
    <lineage>
        <taxon>Bacteria</taxon>
        <taxon>Pseudomonadati</taxon>
        <taxon>Bacteroidota</taxon>
        <taxon>Cytophagia</taxon>
        <taxon>Cytophagales</taxon>
        <taxon>Roseivirgaceae</taxon>
        <taxon>Roseivirga</taxon>
    </lineage>
</organism>
<reference evidence="2" key="1">
    <citation type="submission" date="2016-10" db="EMBL/GenBank/DDBJ databases">
        <authorList>
            <person name="Varghese N."/>
            <person name="Submissions S."/>
        </authorList>
    </citation>
    <scope>NUCLEOTIDE SEQUENCE [LARGE SCALE GENOMIC DNA]</scope>
    <source>
        <strain evidence="2">CGMCC 1.12402</strain>
    </source>
</reference>
<accession>A0A1I0RC40</accession>
<dbReference type="Proteomes" id="UP000199437">
    <property type="component" value="Unassembled WGS sequence"/>
</dbReference>
<keyword evidence="2" id="KW-1185">Reference proteome</keyword>
<evidence type="ECO:0000313" key="2">
    <source>
        <dbReference type="Proteomes" id="UP000199437"/>
    </source>
</evidence>
<protein>
    <recommendedName>
        <fullName evidence="3">IPExxxVDY family protein</fullName>
    </recommendedName>
</protein>
<name>A0A1I0RC40_9BACT</name>
<gene>
    <name evidence="1" type="ORF">SAMN05216290_3413</name>
</gene>
<dbReference type="InterPro" id="IPR047690">
    <property type="entry name" value="IPExxxVDY_fam"/>
</dbReference>